<comment type="caution">
    <text evidence="1">The sequence shown here is derived from an EMBL/GenBank/DDBJ whole genome shotgun (WGS) entry which is preliminary data.</text>
</comment>
<organism evidence="1 2">
    <name type="scientific">Candidatus Pantoea symbiotica</name>
    <dbReference type="NCBI Taxonomy" id="1884370"/>
    <lineage>
        <taxon>Bacteria</taxon>
        <taxon>Pseudomonadati</taxon>
        <taxon>Pseudomonadota</taxon>
        <taxon>Gammaproteobacteria</taxon>
        <taxon>Enterobacterales</taxon>
        <taxon>Erwiniaceae</taxon>
        <taxon>Pantoea</taxon>
    </lineage>
</organism>
<sequence>MFRLQFRVKNVGNWQYSELNKREQFTRHKQYGLHPIKYTFYFCQSQNPYISH</sequence>
<evidence type="ECO:0000313" key="1">
    <source>
        <dbReference type="EMBL" id="SFK31885.1"/>
    </source>
</evidence>
<reference evidence="1 2" key="1">
    <citation type="submission" date="2016-10" db="EMBL/GenBank/DDBJ databases">
        <authorList>
            <person name="Varghese N."/>
            <person name="Submissions S."/>
        </authorList>
    </citation>
    <scope>NUCLEOTIDE SEQUENCE [LARGE SCALE GENOMIC DNA]</scope>
    <source>
        <strain evidence="1 2">YR512</strain>
    </source>
</reference>
<protein>
    <submittedName>
        <fullName evidence="1">Uncharacterized protein</fullName>
    </submittedName>
</protein>
<evidence type="ECO:0000313" key="2">
    <source>
        <dbReference type="Proteomes" id="UP000198841"/>
    </source>
</evidence>
<proteinExistence type="predicted"/>
<name>A0A1I3YJ86_9GAMM</name>
<dbReference type="Proteomes" id="UP000198841">
    <property type="component" value="Unassembled WGS sequence"/>
</dbReference>
<gene>
    <name evidence="1" type="ORF">SAMN05518863_106100</name>
</gene>
<accession>A0A1I3YJ86</accession>
<keyword evidence="2" id="KW-1185">Reference proteome</keyword>
<dbReference type="EMBL" id="FOSD01000006">
    <property type="protein sequence ID" value="SFK31885.1"/>
    <property type="molecule type" value="Genomic_DNA"/>
</dbReference>